<dbReference type="InterPro" id="IPR001811">
    <property type="entry name" value="Chemokine_IL8-like_dom"/>
</dbReference>
<sequence>MRNLGAAVSTFILVAVLGSQAGLTHATRERRVIHRIEPHAVYQGIGDAPDCCVSYASRIPCSRFVYYFPTSGGCNNPGIIFVSKRGIRVCADPHDQRVQECIRRLKQILGPGSTAIA</sequence>
<gene>
    <name evidence="10" type="ORF">U0070_003417</name>
</gene>
<dbReference type="Proteomes" id="UP001488838">
    <property type="component" value="Unassembled WGS sequence"/>
</dbReference>
<keyword evidence="3" id="KW-0145">Chemotaxis</keyword>
<keyword evidence="7" id="KW-1015">Disulfide bond</keyword>
<dbReference type="SUPFAM" id="SSF54117">
    <property type="entry name" value="Interleukin 8-like chemokines"/>
    <property type="match status" value="1"/>
</dbReference>
<evidence type="ECO:0000256" key="4">
    <source>
        <dbReference type="ARBA" id="ARBA00022514"/>
    </source>
</evidence>
<dbReference type="GO" id="GO:0005615">
    <property type="term" value="C:extracellular space"/>
    <property type="evidence" value="ECO:0007669"/>
    <property type="project" value="UniProtKB-KW"/>
</dbReference>
<evidence type="ECO:0000256" key="2">
    <source>
        <dbReference type="ARBA" id="ARBA00010868"/>
    </source>
</evidence>
<dbReference type="Gene3D" id="2.40.50.40">
    <property type="match status" value="1"/>
</dbReference>
<evidence type="ECO:0000256" key="3">
    <source>
        <dbReference type="ARBA" id="ARBA00022500"/>
    </source>
</evidence>
<reference evidence="10 11" key="1">
    <citation type="journal article" date="2023" name="bioRxiv">
        <title>Conserved and derived expression patterns and positive selection on dental genes reveal complex evolutionary context of ever-growing rodent molars.</title>
        <authorList>
            <person name="Calamari Z.T."/>
            <person name="Song A."/>
            <person name="Cohen E."/>
            <person name="Akter M."/>
            <person name="Roy R.D."/>
            <person name="Hallikas O."/>
            <person name="Christensen M.M."/>
            <person name="Li P."/>
            <person name="Marangoni P."/>
            <person name="Jernvall J."/>
            <person name="Klein O.D."/>
        </authorList>
    </citation>
    <scope>NUCLEOTIDE SEQUENCE [LARGE SCALE GENOMIC DNA]</scope>
    <source>
        <strain evidence="10">V071</strain>
    </source>
</reference>
<evidence type="ECO:0000313" key="11">
    <source>
        <dbReference type="Proteomes" id="UP001488838"/>
    </source>
</evidence>
<dbReference type="PANTHER" id="PTHR12015:SF77">
    <property type="entry name" value="C-C MOTIF CHEMOKINE 15"/>
    <property type="match status" value="1"/>
</dbReference>
<evidence type="ECO:0000259" key="9">
    <source>
        <dbReference type="SMART" id="SM00199"/>
    </source>
</evidence>
<dbReference type="GO" id="GO:0030335">
    <property type="term" value="P:positive regulation of cell migration"/>
    <property type="evidence" value="ECO:0007669"/>
    <property type="project" value="TreeGrafter"/>
</dbReference>
<keyword evidence="4" id="KW-0202">Cytokine</keyword>
<dbReference type="GO" id="GO:0061844">
    <property type="term" value="P:antimicrobial humoral immune response mediated by antimicrobial peptide"/>
    <property type="evidence" value="ECO:0007669"/>
    <property type="project" value="TreeGrafter"/>
</dbReference>
<accession>A0AAW0JTV1</accession>
<keyword evidence="6 8" id="KW-0732">Signal</keyword>
<proteinExistence type="inferred from homology"/>
<dbReference type="InterPro" id="IPR036048">
    <property type="entry name" value="Interleukin_8-like_sf"/>
</dbReference>
<dbReference type="GO" id="GO:0070098">
    <property type="term" value="P:chemokine-mediated signaling pathway"/>
    <property type="evidence" value="ECO:0007669"/>
    <property type="project" value="TreeGrafter"/>
</dbReference>
<dbReference type="CDD" id="cd00272">
    <property type="entry name" value="Chemokine_CC"/>
    <property type="match status" value="1"/>
</dbReference>
<dbReference type="AlphaFoldDB" id="A0AAW0JTV1"/>
<evidence type="ECO:0000313" key="10">
    <source>
        <dbReference type="EMBL" id="KAK7829962.1"/>
    </source>
</evidence>
<name>A0AAW0JTV1_MYOGA</name>
<comment type="similarity">
    <text evidence="2">Belongs to the intercrine beta (chemokine CC) family.</text>
</comment>
<evidence type="ECO:0000256" key="7">
    <source>
        <dbReference type="ARBA" id="ARBA00023157"/>
    </source>
</evidence>
<dbReference type="FunFam" id="2.40.50.40:FF:000002">
    <property type="entry name" value="C-C motif chemokine"/>
    <property type="match status" value="1"/>
</dbReference>
<feature type="chain" id="PRO_5043631614" description="Chemokine interleukin-8-like domain-containing protein" evidence="8">
    <location>
        <begin position="27"/>
        <end position="117"/>
    </location>
</feature>
<evidence type="ECO:0000256" key="6">
    <source>
        <dbReference type="ARBA" id="ARBA00022729"/>
    </source>
</evidence>
<comment type="subcellular location">
    <subcellularLocation>
        <location evidence="1">Secreted</location>
    </subcellularLocation>
</comment>
<dbReference type="InterPro" id="IPR039809">
    <property type="entry name" value="Chemokine_b/g/d"/>
</dbReference>
<keyword evidence="11" id="KW-1185">Reference proteome</keyword>
<feature type="signal peptide" evidence="8">
    <location>
        <begin position="1"/>
        <end position="26"/>
    </location>
</feature>
<dbReference type="GO" id="GO:0006954">
    <property type="term" value="P:inflammatory response"/>
    <property type="evidence" value="ECO:0007669"/>
    <property type="project" value="TreeGrafter"/>
</dbReference>
<feature type="domain" description="Chemokine interleukin-8-like" evidence="9">
    <location>
        <begin position="48"/>
        <end position="105"/>
    </location>
</feature>
<dbReference type="EMBL" id="JBBHLL010000019">
    <property type="protein sequence ID" value="KAK7829962.1"/>
    <property type="molecule type" value="Genomic_DNA"/>
</dbReference>
<dbReference type="GO" id="GO:0048020">
    <property type="term" value="F:CCR chemokine receptor binding"/>
    <property type="evidence" value="ECO:0007669"/>
    <property type="project" value="TreeGrafter"/>
</dbReference>
<organism evidence="10 11">
    <name type="scientific">Myodes glareolus</name>
    <name type="common">Bank vole</name>
    <name type="synonym">Clethrionomys glareolus</name>
    <dbReference type="NCBI Taxonomy" id="447135"/>
    <lineage>
        <taxon>Eukaryota</taxon>
        <taxon>Metazoa</taxon>
        <taxon>Chordata</taxon>
        <taxon>Craniata</taxon>
        <taxon>Vertebrata</taxon>
        <taxon>Euteleostomi</taxon>
        <taxon>Mammalia</taxon>
        <taxon>Eutheria</taxon>
        <taxon>Euarchontoglires</taxon>
        <taxon>Glires</taxon>
        <taxon>Rodentia</taxon>
        <taxon>Myomorpha</taxon>
        <taxon>Muroidea</taxon>
        <taxon>Cricetidae</taxon>
        <taxon>Arvicolinae</taxon>
        <taxon>Myodes</taxon>
    </lineage>
</organism>
<comment type="caution">
    <text evidence="10">The sequence shown here is derived from an EMBL/GenBank/DDBJ whole genome shotgun (WGS) entry which is preliminary data.</text>
</comment>
<evidence type="ECO:0000256" key="5">
    <source>
        <dbReference type="ARBA" id="ARBA00022525"/>
    </source>
</evidence>
<protein>
    <recommendedName>
        <fullName evidence="9">Chemokine interleukin-8-like domain-containing protein</fullName>
    </recommendedName>
</protein>
<dbReference type="GO" id="GO:0008009">
    <property type="term" value="F:chemokine activity"/>
    <property type="evidence" value="ECO:0007669"/>
    <property type="project" value="InterPro"/>
</dbReference>
<dbReference type="Pfam" id="PF00048">
    <property type="entry name" value="IL8"/>
    <property type="match status" value="1"/>
</dbReference>
<evidence type="ECO:0000256" key="8">
    <source>
        <dbReference type="SAM" id="SignalP"/>
    </source>
</evidence>
<keyword evidence="5" id="KW-0964">Secreted</keyword>
<dbReference type="SMART" id="SM00199">
    <property type="entry name" value="SCY"/>
    <property type="match status" value="1"/>
</dbReference>
<dbReference type="PANTHER" id="PTHR12015">
    <property type="entry name" value="SMALL INDUCIBLE CYTOKINE A"/>
    <property type="match status" value="1"/>
</dbReference>
<evidence type="ECO:0000256" key="1">
    <source>
        <dbReference type="ARBA" id="ARBA00004613"/>
    </source>
</evidence>